<reference evidence="1 2" key="1">
    <citation type="submission" date="2015-04" db="EMBL/GenBank/DDBJ databases">
        <title>The draft genome sequence of Fusarium langsethiae, a T-2/HT-2 mycotoxin producer.</title>
        <authorList>
            <person name="Lysoe E."/>
            <person name="Divon H.H."/>
            <person name="Terzi V."/>
            <person name="Orru L."/>
            <person name="Lamontanara A."/>
            <person name="Kolseth A.-K."/>
            <person name="Frandsen R.J."/>
            <person name="Nielsen K."/>
            <person name="Thrane U."/>
        </authorList>
    </citation>
    <scope>NUCLEOTIDE SEQUENCE [LARGE SCALE GENOMIC DNA]</scope>
    <source>
        <strain evidence="1 2">Fl201059</strain>
    </source>
</reference>
<dbReference type="OrthoDB" id="5074008at2759"/>
<gene>
    <name evidence="1" type="ORF">FLAG1_04504</name>
</gene>
<dbReference type="EMBL" id="JXCE01000060">
    <property type="protein sequence ID" value="KPA42643.1"/>
    <property type="molecule type" value="Genomic_DNA"/>
</dbReference>
<evidence type="ECO:0000313" key="1">
    <source>
        <dbReference type="EMBL" id="KPA42643.1"/>
    </source>
</evidence>
<protein>
    <submittedName>
        <fullName evidence="1">Uncharacterized protein</fullName>
    </submittedName>
</protein>
<dbReference type="AlphaFoldDB" id="A0A0M9EYZ5"/>
<name>A0A0M9EYZ5_FUSLA</name>
<organism evidence="1 2">
    <name type="scientific">Fusarium langsethiae</name>
    <dbReference type="NCBI Taxonomy" id="179993"/>
    <lineage>
        <taxon>Eukaryota</taxon>
        <taxon>Fungi</taxon>
        <taxon>Dikarya</taxon>
        <taxon>Ascomycota</taxon>
        <taxon>Pezizomycotina</taxon>
        <taxon>Sordariomycetes</taxon>
        <taxon>Hypocreomycetidae</taxon>
        <taxon>Hypocreales</taxon>
        <taxon>Nectriaceae</taxon>
        <taxon>Fusarium</taxon>
    </lineage>
</organism>
<comment type="caution">
    <text evidence="1">The sequence shown here is derived from an EMBL/GenBank/DDBJ whole genome shotgun (WGS) entry which is preliminary data.</text>
</comment>
<dbReference type="Proteomes" id="UP000037904">
    <property type="component" value="Unassembled WGS sequence"/>
</dbReference>
<evidence type="ECO:0000313" key="2">
    <source>
        <dbReference type="Proteomes" id="UP000037904"/>
    </source>
</evidence>
<accession>A0A0M9EYZ5</accession>
<sequence>MSPSAVRDGSSSFYANNPSNPLFADLFFQSRLRWPGLCRNQAMIVVTFLMEDVYRSERPPMASTFDSQRLALHDAIFVHFQAFEFHLPGLRVLCRHEIERVASDMPLLTFVGCLNGYREWIVLNSWWFNSFLYQRILSEMPDAIGEDERAFRPLSLLRQYSLLLDVAGTLFIAFDDITQTRVQNSD</sequence>
<keyword evidence="2" id="KW-1185">Reference proteome</keyword>
<proteinExistence type="predicted"/>